<dbReference type="KEGG" id="bex:A11Q_2051"/>
<dbReference type="AlphaFoldDB" id="M4VA37"/>
<dbReference type="Gene3D" id="3.40.50.150">
    <property type="entry name" value="Vaccinia Virus protein VP39"/>
    <property type="match status" value="1"/>
</dbReference>
<protein>
    <recommendedName>
        <fullName evidence="3">Methyltransferase domain-containing protein</fullName>
    </recommendedName>
</protein>
<organism evidence="1 2">
    <name type="scientific">Pseudobdellovibrio exovorus JSS</name>
    <dbReference type="NCBI Taxonomy" id="1184267"/>
    <lineage>
        <taxon>Bacteria</taxon>
        <taxon>Pseudomonadati</taxon>
        <taxon>Bdellovibrionota</taxon>
        <taxon>Bdellovibrionia</taxon>
        <taxon>Bdellovibrionales</taxon>
        <taxon>Pseudobdellovibrionaceae</taxon>
        <taxon>Pseudobdellovibrio</taxon>
    </lineage>
</organism>
<evidence type="ECO:0008006" key="3">
    <source>
        <dbReference type="Google" id="ProtNLM"/>
    </source>
</evidence>
<evidence type="ECO:0000313" key="2">
    <source>
        <dbReference type="Proteomes" id="UP000012040"/>
    </source>
</evidence>
<dbReference type="EMBL" id="CP003537">
    <property type="protein sequence ID" value="AGH96267.1"/>
    <property type="molecule type" value="Genomic_DNA"/>
</dbReference>
<dbReference type="OrthoDB" id="428497at2"/>
<accession>M4VA37</accession>
<dbReference type="PATRIC" id="fig|1184267.3.peg.2076"/>
<dbReference type="SUPFAM" id="SSF53335">
    <property type="entry name" value="S-adenosyl-L-methionine-dependent methyltransferases"/>
    <property type="match status" value="1"/>
</dbReference>
<sequence length="476" mass="54456">MAARNGNFVHEELNPKLKSEYLVRQDRVIVDSERVKVHFEGNFYPVLNFSSFGISVKSDIEFVKEQSYDFDLYVDHIKLMKLTAHFVRADENDLGKYSAFSMAETIIDIDTIALVKNVNSLLSDTITQQQNLSQIDEQFKLMTYELRHLVDSLEVKINELQPDAGSADARAVFGKEEVIASLLSNALSEGFNSVYAKMESVFKGKSTDFKKTHFDFFRQMLGEKLYKAPYAHRTFYKPKGYAGDYEMMNIMYSNQIRGESLFAKCLHRYFIDEPASIAVKNREQYLRRKIKEEYKSAIARNGKFKLISIASGPAMEIQNLLQDDSIDFNKVEIHLLDQDLDALKHAQFKILSISKNLNKHVNLKLHNLAIKNVIARGLPTNDFDLIYSAGLFDYFTDPVASFAADQLVKSLDDGGLAIIGNFGIENPNRFGMDMVLDWNLIYRSEEDLHGLFAQHCRTMTVESEEKGINLFANLRK</sequence>
<dbReference type="Proteomes" id="UP000012040">
    <property type="component" value="Chromosome"/>
</dbReference>
<reference evidence="1 2" key="1">
    <citation type="journal article" date="2013" name="ISME J.">
        <title>By their genes ye shall know them: genomic signatures of predatory bacteria.</title>
        <authorList>
            <person name="Pasternak Z."/>
            <person name="Pietrokovski S."/>
            <person name="Rotem O."/>
            <person name="Gophna U."/>
            <person name="Lurie-Weinberger M.N."/>
            <person name="Jurkevitch E."/>
        </authorList>
    </citation>
    <scope>NUCLEOTIDE SEQUENCE [LARGE SCALE GENOMIC DNA]</scope>
    <source>
        <strain evidence="1 2">JSS</strain>
    </source>
</reference>
<keyword evidence="2" id="KW-1185">Reference proteome</keyword>
<dbReference type="eggNOG" id="COG1352">
    <property type="taxonomic scope" value="Bacteria"/>
</dbReference>
<proteinExistence type="predicted"/>
<evidence type="ECO:0000313" key="1">
    <source>
        <dbReference type="EMBL" id="AGH96267.1"/>
    </source>
</evidence>
<gene>
    <name evidence="1" type="ORF">A11Q_2051</name>
</gene>
<name>M4VA37_9BACT</name>
<dbReference type="RefSeq" id="WP_015470757.1">
    <property type="nucleotide sequence ID" value="NC_020813.1"/>
</dbReference>
<dbReference type="HOGENOM" id="CLU_045659_0_0_7"/>
<dbReference type="STRING" id="1184267.A11Q_2051"/>
<dbReference type="InterPro" id="IPR029063">
    <property type="entry name" value="SAM-dependent_MTases_sf"/>
</dbReference>